<dbReference type="InterPro" id="IPR000683">
    <property type="entry name" value="Gfo/Idh/MocA-like_OxRdtase_N"/>
</dbReference>
<name>A0A556QJJ1_9BACT</name>
<comment type="caution">
    <text evidence="3">The sequence shown here is derived from an EMBL/GenBank/DDBJ whole genome shotgun (WGS) entry which is preliminary data.</text>
</comment>
<dbReference type="PANTHER" id="PTHR43377">
    <property type="entry name" value="BILIVERDIN REDUCTASE A"/>
    <property type="match status" value="1"/>
</dbReference>
<dbReference type="OrthoDB" id="9781031at2"/>
<feature type="domain" description="Gfo/Idh/MocA-like oxidoreductase N-terminal" evidence="1">
    <location>
        <begin position="13"/>
        <end position="139"/>
    </location>
</feature>
<dbReference type="SUPFAM" id="SSF51735">
    <property type="entry name" value="NAD(P)-binding Rossmann-fold domains"/>
    <property type="match status" value="1"/>
</dbReference>
<dbReference type="Proteomes" id="UP000315648">
    <property type="component" value="Unassembled WGS sequence"/>
</dbReference>
<keyword evidence="4" id="KW-1185">Reference proteome</keyword>
<dbReference type="Pfam" id="PF02894">
    <property type="entry name" value="GFO_IDH_MocA_C"/>
    <property type="match status" value="1"/>
</dbReference>
<evidence type="ECO:0000259" key="2">
    <source>
        <dbReference type="Pfam" id="PF02894"/>
    </source>
</evidence>
<protein>
    <submittedName>
        <fullName evidence="3">Gfo/Idh/MocA family oxidoreductase</fullName>
    </submittedName>
</protein>
<dbReference type="GO" id="GO:0000166">
    <property type="term" value="F:nucleotide binding"/>
    <property type="evidence" value="ECO:0007669"/>
    <property type="project" value="InterPro"/>
</dbReference>
<dbReference type="InterPro" id="IPR036291">
    <property type="entry name" value="NAD(P)-bd_dom_sf"/>
</dbReference>
<dbReference type="Pfam" id="PF01408">
    <property type="entry name" value="GFO_IDH_MocA"/>
    <property type="match status" value="1"/>
</dbReference>
<dbReference type="SUPFAM" id="SSF55347">
    <property type="entry name" value="Glyceraldehyde-3-phosphate dehydrogenase-like, C-terminal domain"/>
    <property type="match status" value="1"/>
</dbReference>
<dbReference type="InterPro" id="IPR004104">
    <property type="entry name" value="Gfo/Idh/MocA-like_OxRdtase_C"/>
</dbReference>
<dbReference type="RefSeq" id="WP_144230570.1">
    <property type="nucleotide sequence ID" value="NZ_CBCRVV010000009.1"/>
</dbReference>
<dbReference type="EMBL" id="VMBG01000002">
    <property type="protein sequence ID" value="TSJ76792.1"/>
    <property type="molecule type" value="Genomic_DNA"/>
</dbReference>
<dbReference type="Gene3D" id="3.30.360.10">
    <property type="entry name" value="Dihydrodipicolinate Reductase, domain 2"/>
    <property type="match status" value="1"/>
</dbReference>
<sequence length="452" mass="49889">MQSSPSSSSSKQRYALVGTGGRAPMFLDPIADTYRDSCELVGLCDISATRLAWHQQRLALAYGTTPPPAYAAADFDRMIAEQKPDTVIVCTPDYTHHEYIVRALDAGCDVISEKPLTTSADNYTAISDAVRRSGRTVRTTFNYRWGIGATTVRRLIAEGAIGKVKHVDFEYMLNTSHGADYFRRWHSYKKYSGGLLVHKSTHHFDLVNWWIDAIPDTVFAMGDLVFYGKDNAVARGQEALTAYPRYTGEPKAAGDPFRFDLQRDPTLKALYLDAEADSGYLRDQNVFREGIDIEDTMSVMVRYRTGAMLSYSLNAFCPCEGFRVSITGDAGRIEYVEEHASHIITGDRDIKIESHGDEPTRLTLHPLFEAPRRVPIPKVDAPHGGGDPLIQEQIFSAHPPADPFRRGAGHEQGAASLLIGAAANRALATGQPVRIADIAELKSGARHLSQLI</sequence>
<feature type="domain" description="Gfo/Idh/MocA-like oxidoreductase C-terminal" evidence="2">
    <location>
        <begin position="153"/>
        <end position="434"/>
    </location>
</feature>
<dbReference type="Gene3D" id="3.40.50.720">
    <property type="entry name" value="NAD(P)-binding Rossmann-like Domain"/>
    <property type="match status" value="1"/>
</dbReference>
<evidence type="ECO:0000313" key="3">
    <source>
        <dbReference type="EMBL" id="TSJ76792.1"/>
    </source>
</evidence>
<dbReference type="AlphaFoldDB" id="A0A556QJJ1"/>
<evidence type="ECO:0000313" key="4">
    <source>
        <dbReference type="Proteomes" id="UP000315648"/>
    </source>
</evidence>
<reference evidence="3 4" key="1">
    <citation type="submission" date="2019-07" db="EMBL/GenBank/DDBJ databases">
        <title>Description of 53C-WASEF.</title>
        <authorList>
            <person name="Pitt A."/>
            <person name="Hahn M.W."/>
        </authorList>
    </citation>
    <scope>NUCLEOTIDE SEQUENCE [LARGE SCALE GENOMIC DNA]</scope>
    <source>
        <strain evidence="3 4">53C-WASEF</strain>
    </source>
</reference>
<proteinExistence type="predicted"/>
<organism evidence="3 4">
    <name type="scientific">Rariglobus hedericola</name>
    <dbReference type="NCBI Taxonomy" id="2597822"/>
    <lineage>
        <taxon>Bacteria</taxon>
        <taxon>Pseudomonadati</taxon>
        <taxon>Verrucomicrobiota</taxon>
        <taxon>Opitutia</taxon>
        <taxon>Opitutales</taxon>
        <taxon>Opitutaceae</taxon>
        <taxon>Rariglobus</taxon>
    </lineage>
</organism>
<evidence type="ECO:0000259" key="1">
    <source>
        <dbReference type="Pfam" id="PF01408"/>
    </source>
</evidence>
<dbReference type="InterPro" id="IPR051450">
    <property type="entry name" value="Gfo/Idh/MocA_Oxidoreductases"/>
</dbReference>
<gene>
    <name evidence="3" type="ORF">FPL22_11760</name>
</gene>
<accession>A0A556QJJ1</accession>
<dbReference type="PANTHER" id="PTHR43377:SF2">
    <property type="entry name" value="BINDING ROSSMANN FOLD OXIDOREDUCTASE, PUTATIVE (AFU_ORTHOLOGUE AFUA_4G00560)-RELATED"/>
    <property type="match status" value="1"/>
</dbReference>